<evidence type="ECO:0000313" key="8">
    <source>
        <dbReference type="Proteomes" id="UP000218505"/>
    </source>
</evidence>
<dbReference type="InterPro" id="IPR004561">
    <property type="entry name" value="IsoChor_synthase"/>
</dbReference>
<dbReference type="Pfam" id="PF00425">
    <property type="entry name" value="Chorismate_bind"/>
    <property type="match status" value="1"/>
</dbReference>
<keyword evidence="4" id="KW-0413">Isomerase</keyword>
<dbReference type="RefSeq" id="WP_096497201.1">
    <property type="nucleotide sequence ID" value="NZ_CP023445.1"/>
</dbReference>
<dbReference type="NCBIfam" id="TIGR00543">
    <property type="entry name" value="isochor_syn"/>
    <property type="match status" value="1"/>
</dbReference>
<evidence type="ECO:0000256" key="1">
    <source>
        <dbReference type="ARBA" id="ARBA00000799"/>
    </source>
</evidence>
<evidence type="ECO:0000313" key="7">
    <source>
        <dbReference type="EMBL" id="ATE57535.1"/>
    </source>
</evidence>
<reference evidence="7" key="1">
    <citation type="submission" date="2017-09" db="EMBL/GenBank/DDBJ databases">
        <title>Complete Genome Sequence of ansamitocin-producing Bacterium Actinosynnema pretiosum X47.</title>
        <authorList>
            <person name="Cao G."/>
            <person name="Zong G."/>
            <person name="Zhong C."/>
            <person name="Fu J."/>
        </authorList>
    </citation>
    <scope>NUCLEOTIDE SEQUENCE [LARGE SCALE GENOMIC DNA]</scope>
    <source>
        <strain evidence="7">X47</strain>
    </source>
</reference>
<dbReference type="AlphaFoldDB" id="A0A290ZEX6"/>
<keyword evidence="8" id="KW-1185">Reference proteome</keyword>
<dbReference type="Gene3D" id="3.60.120.10">
    <property type="entry name" value="Anthranilate synthase"/>
    <property type="match status" value="1"/>
</dbReference>
<dbReference type="SUPFAM" id="SSF56322">
    <property type="entry name" value="ADC synthase"/>
    <property type="match status" value="1"/>
</dbReference>
<dbReference type="PANTHER" id="PTHR42839">
    <property type="entry name" value="ISOCHORISMATE SYNTHASE ENTC"/>
    <property type="match status" value="1"/>
</dbReference>
<dbReference type="GO" id="GO:0008909">
    <property type="term" value="F:isochorismate synthase activity"/>
    <property type="evidence" value="ECO:0007669"/>
    <property type="project" value="UniProtKB-EC"/>
</dbReference>
<organism evidence="7 8">
    <name type="scientific">Actinosynnema pretiosum</name>
    <dbReference type="NCBI Taxonomy" id="42197"/>
    <lineage>
        <taxon>Bacteria</taxon>
        <taxon>Bacillati</taxon>
        <taxon>Actinomycetota</taxon>
        <taxon>Actinomycetes</taxon>
        <taxon>Pseudonocardiales</taxon>
        <taxon>Pseudonocardiaceae</taxon>
        <taxon>Actinosynnema</taxon>
    </lineage>
</organism>
<protein>
    <recommendedName>
        <fullName evidence="3">isochorismate synthase</fullName>
        <ecNumber evidence="3">5.4.4.2</ecNumber>
    </recommendedName>
    <alternativeName>
        <fullName evidence="5">Isochorismate mutase</fullName>
    </alternativeName>
</protein>
<dbReference type="EMBL" id="CP023445">
    <property type="protein sequence ID" value="ATE57535.1"/>
    <property type="molecule type" value="Genomic_DNA"/>
</dbReference>
<dbReference type="InterPro" id="IPR005801">
    <property type="entry name" value="ADC_synthase"/>
</dbReference>
<comment type="catalytic activity">
    <reaction evidence="1">
        <text>chorismate = isochorismate</text>
        <dbReference type="Rhea" id="RHEA:18985"/>
        <dbReference type="ChEBI" id="CHEBI:29748"/>
        <dbReference type="ChEBI" id="CHEBI:29780"/>
        <dbReference type="EC" id="5.4.4.2"/>
    </reaction>
</comment>
<sequence>MTSAPPSRTRTRLRVTTTPVTGPAFPEDLLSRLPDPGGALAWVREGSGLVGWGEAARFETSGAGRFAEADRLWREFTAELDVEDAVGVPGTGAVAFASMAFADEPGSSVLVVPQVVLGRRGEHRWVTTIGEVDGDPLERVVRPVRRPSTIRYSDGRVPVTRYREAVAEAVRRMRAGELAKVVLAHDLLAVADVDIDERFLLGGLARRYPECWVYAVDGLVGATPELLLRRTGEVVDSRVLAGTTWPGSGTDEEALLASGKNREEHEYAIASLTEALRPFCAALSVDGPSVLRLPNVSHLSSDVIGTLRDDPSPLRLVEALHPTAAVGGTPKGDAVRLIRELEGADRERYAGPVGWIDGNGDGELGIALRGAQVSGRTARLRAGCGVVADSDPDAEVHEAHAKTLPMREALEGL</sequence>
<dbReference type="PANTHER" id="PTHR42839:SF2">
    <property type="entry name" value="ISOCHORISMATE SYNTHASE ENTC"/>
    <property type="match status" value="1"/>
</dbReference>
<dbReference type="KEGG" id="apre:CNX65_32990"/>
<feature type="domain" description="Chorismate-utilising enzyme C-terminal" evidence="6">
    <location>
        <begin position="161"/>
        <end position="402"/>
    </location>
</feature>
<dbReference type="Proteomes" id="UP000218505">
    <property type="component" value="Chromosome"/>
</dbReference>
<evidence type="ECO:0000259" key="6">
    <source>
        <dbReference type="Pfam" id="PF00425"/>
    </source>
</evidence>
<name>A0A290ZEX6_9PSEU</name>
<evidence type="ECO:0000256" key="5">
    <source>
        <dbReference type="ARBA" id="ARBA00041564"/>
    </source>
</evidence>
<evidence type="ECO:0000256" key="4">
    <source>
        <dbReference type="ARBA" id="ARBA00023235"/>
    </source>
</evidence>
<gene>
    <name evidence="7" type="ORF">CNX65_32990</name>
</gene>
<dbReference type="InterPro" id="IPR015890">
    <property type="entry name" value="Chorismate_C"/>
</dbReference>
<evidence type="ECO:0000256" key="3">
    <source>
        <dbReference type="ARBA" id="ARBA00012824"/>
    </source>
</evidence>
<proteinExistence type="inferred from homology"/>
<comment type="similarity">
    <text evidence="2">Belongs to the isochorismate synthase family.</text>
</comment>
<dbReference type="EC" id="5.4.4.2" evidence="3"/>
<evidence type="ECO:0000256" key="2">
    <source>
        <dbReference type="ARBA" id="ARBA00005297"/>
    </source>
</evidence>
<accession>A0A290ZEX6</accession>